<protein>
    <submittedName>
        <fullName evidence="2">Uncharacterized protein</fullName>
    </submittedName>
</protein>
<dbReference type="Gene3D" id="2.60.120.260">
    <property type="entry name" value="Galactose-binding domain-like"/>
    <property type="match status" value="1"/>
</dbReference>
<gene>
    <name evidence="2" type="ORF">N0V87_004220</name>
</gene>
<dbReference type="OrthoDB" id="3766185at2759"/>
<sequence>MKLSAALVLLGSATALAAPSALRRKSSTDVVENGSFESGTTGWTLTGPASITSNDDTNQWGFTAAGGTHFALLSWSNSNNTGSSIATPVSGLSFTAPQSLSFDWNYLVSSTGRGPPSIQCTLQTSVFSGMTVQSWTRRASAGGSGSVHETFTTGTSGGTVTIAFECAGDAGTAKVNGGVAIDNVKWTGTLA</sequence>
<name>A0A9W9C233_9PLEO</name>
<keyword evidence="1" id="KW-0732">Signal</keyword>
<evidence type="ECO:0000313" key="2">
    <source>
        <dbReference type="EMBL" id="KAJ4338072.1"/>
    </source>
</evidence>
<comment type="caution">
    <text evidence="2">The sequence shown here is derived from an EMBL/GenBank/DDBJ whole genome shotgun (WGS) entry which is preliminary data.</text>
</comment>
<feature type="signal peptide" evidence="1">
    <location>
        <begin position="1"/>
        <end position="17"/>
    </location>
</feature>
<reference evidence="2" key="1">
    <citation type="submission" date="2022-10" db="EMBL/GenBank/DDBJ databases">
        <title>Tapping the CABI collections for fungal endophytes: first genome assemblies for Collariella, Neodidymelliopsis, Ascochyta clinopodiicola, Didymella pomorum, Didymosphaeria variabile, Neocosmospora piperis and Neocucurbitaria cava.</title>
        <authorList>
            <person name="Hill R."/>
        </authorList>
    </citation>
    <scope>NUCLEOTIDE SEQUENCE</scope>
    <source>
        <strain evidence="2">IMI 360193</strain>
    </source>
</reference>
<accession>A0A9W9C233</accession>
<feature type="chain" id="PRO_5040814474" evidence="1">
    <location>
        <begin position="18"/>
        <end position="191"/>
    </location>
</feature>
<dbReference type="Proteomes" id="UP001140562">
    <property type="component" value="Unassembled WGS sequence"/>
</dbReference>
<evidence type="ECO:0000313" key="3">
    <source>
        <dbReference type="Proteomes" id="UP001140562"/>
    </source>
</evidence>
<keyword evidence="3" id="KW-1185">Reference proteome</keyword>
<dbReference type="EMBL" id="JAPEUV010000033">
    <property type="protein sequence ID" value="KAJ4338072.1"/>
    <property type="molecule type" value="Genomic_DNA"/>
</dbReference>
<organism evidence="2 3">
    <name type="scientific">Didymella glomerata</name>
    <dbReference type="NCBI Taxonomy" id="749621"/>
    <lineage>
        <taxon>Eukaryota</taxon>
        <taxon>Fungi</taxon>
        <taxon>Dikarya</taxon>
        <taxon>Ascomycota</taxon>
        <taxon>Pezizomycotina</taxon>
        <taxon>Dothideomycetes</taxon>
        <taxon>Pleosporomycetidae</taxon>
        <taxon>Pleosporales</taxon>
        <taxon>Pleosporineae</taxon>
        <taxon>Didymellaceae</taxon>
        <taxon>Didymella</taxon>
    </lineage>
</organism>
<dbReference type="AlphaFoldDB" id="A0A9W9C233"/>
<evidence type="ECO:0000256" key="1">
    <source>
        <dbReference type="SAM" id="SignalP"/>
    </source>
</evidence>
<proteinExistence type="predicted"/>